<organism evidence="2 3">
    <name type="scientific">Sessilibacter corallicola</name>
    <dbReference type="NCBI Taxonomy" id="2904075"/>
    <lineage>
        <taxon>Bacteria</taxon>
        <taxon>Pseudomonadati</taxon>
        <taxon>Pseudomonadota</taxon>
        <taxon>Gammaproteobacteria</taxon>
        <taxon>Cellvibrionales</taxon>
        <taxon>Cellvibrionaceae</taxon>
        <taxon>Sessilibacter</taxon>
    </lineage>
</organism>
<sequence>MGQIIEELYFEKLPIDLFRHGSTTNPQMHKPRTMPPREVGQVHDLKIYKKGGVDWVDYESGGISLFNKPNPRFGNRWWKLPKGSNIPSGMRVSRDKGINPVTGQIHYTIRPLQDMPLSVFIQKLKDLSVCAVPSFEVSQRNV</sequence>
<gene>
    <name evidence="2" type="ORF">NBRC116591_32160</name>
</gene>
<evidence type="ECO:0000313" key="3">
    <source>
        <dbReference type="Proteomes" id="UP001465153"/>
    </source>
</evidence>
<comment type="caution">
    <text evidence="2">The sequence shown here is derived from an EMBL/GenBank/DDBJ whole genome shotgun (WGS) entry which is preliminary data.</text>
</comment>
<protein>
    <recommendedName>
        <fullName evidence="1">Tse2 ADP-ribosyltransferase toxin domain-containing protein</fullName>
    </recommendedName>
</protein>
<reference evidence="2 3" key="1">
    <citation type="submission" date="2024-04" db="EMBL/GenBank/DDBJ databases">
        <title>Draft genome sequence of Sessilibacter corallicola NBRC 116591.</title>
        <authorList>
            <person name="Miyakawa T."/>
            <person name="Kusuya Y."/>
            <person name="Miura T."/>
        </authorList>
    </citation>
    <scope>NUCLEOTIDE SEQUENCE [LARGE SCALE GENOMIC DNA]</scope>
    <source>
        <strain evidence="2 3">KU-00831-HH</strain>
    </source>
</reference>
<dbReference type="RefSeq" id="WP_353303936.1">
    <property type="nucleotide sequence ID" value="NZ_BAABWN010000011.1"/>
</dbReference>
<feature type="domain" description="Tse2 ADP-ribosyltransferase toxin" evidence="1">
    <location>
        <begin position="73"/>
        <end position="126"/>
    </location>
</feature>
<dbReference type="EMBL" id="BAABWN010000011">
    <property type="protein sequence ID" value="GAA6169405.1"/>
    <property type="molecule type" value="Genomic_DNA"/>
</dbReference>
<dbReference type="InterPro" id="IPR041018">
    <property type="entry name" value="ADPRTs_Tse2"/>
</dbReference>
<evidence type="ECO:0000259" key="1">
    <source>
        <dbReference type="Pfam" id="PF18648"/>
    </source>
</evidence>
<dbReference type="Pfam" id="PF18648">
    <property type="entry name" value="ADPRTs_Tse2"/>
    <property type="match status" value="1"/>
</dbReference>
<keyword evidence="3" id="KW-1185">Reference proteome</keyword>
<accession>A0ABQ0ACM4</accession>
<name>A0ABQ0ACM4_9GAMM</name>
<evidence type="ECO:0000313" key="2">
    <source>
        <dbReference type="EMBL" id="GAA6169405.1"/>
    </source>
</evidence>
<dbReference type="Proteomes" id="UP001465153">
    <property type="component" value="Unassembled WGS sequence"/>
</dbReference>
<proteinExistence type="predicted"/>